<evidence type="ECO:0000313" key="1">
    <source>
        <dbReference type="EMBL" id="KAK9912850.1"/>
    </source>
</evidence>
<organism evidence="1 2">
    <name type="scientific">Rubus argutus</name>
    <name type="common">Southern blackberry</name>
    <dbReference type="NCBI Taxonomy" id="59490"/>
    <lineage>
        <taxon>Eukaryota</taxon>
        <taxon>Viridiplantae</taxon>
        <taxon>Streptophyta</taxon>
        <taxon>Embryophyta</taxon>
        <taxon>Tracheophyta</taxon>
        <taxon>Spermatophyta</taxon>
        <taxon>Magnoliopsida</taxon>
        <taxon>eudicotyledons</taxon>
        <taxon>Gunneridae</taxon>
        <taxon>Pentapetalae</taxon>
        <taxon>rosids</taxon>
        <taxon>fabids</taxon>
        <taxon>Rosales</taxon>
        <taxon>Rosaceae</taxon>
        <taxon>Rosoideae</taxon>
        <taxon>Rosoideae incertae sedis</taxon>
        <taxon>Rubus</taxon>
    </lineage>
</organism>
<accession>A0AAW1W2A2</accession>
<dbReference type="EMBL" id="JBEDUW010000007">
    <property type="protein sequence ID" value="KAK9912850.1"/>
    <property type="molecule type" value="Genomic_DNA"/>
</dbReference>
<sequence length="81" mass="9215">MRINDFTPDRIGRVEEVYDSSRAVCPSQIFNVITILPLPKICDVHKSLSQVEPITRINDFTPDRIGRVEEVYGSSRADHSN</sequence>
<gene>
    <name evidence="1" type="ORF">M0R45_036687</name>
</gene>
<comment type="caution">
    <text evidence="1">The sequence shown here is derived from an EMBL/GenBank/DDBJ whole genome shotgun (WGS) entry which is preliminary data.</text>
</comment>
<dbReference type="AlphaFoldDB" id="A0AAW1W2A2"/>
<dbReference type="Proteomes" id="UP001457282">
    <property type="component" value="Unassembled WGS sequence"/>
</dbReference>
<proteinExistence type="predicted"/>
<name>A0AAW1W2A2_RUBAR</name>
<keyword evidence="2" id="KW-1185">Reference proteome</keyword>
<evidence type="ECO:0000313" key="2">
    <source>
        <dbReference type="Proteomes" id="UP001457282"/>
    </source>
</evidence>
<reference evidence="1 2" key="1">
    <citation type="journal article" date="2023" name="G3 (Bethesda)">
        <title>A chromosome-length genome assembly and annotation of blackberry (Rubus argutus, cv. 'Hillquist').</title>
        <authorList>
            <person name="Bruna T."/>
            <person name="Aryal R."/>
            <person name="Dudchenko O."/>
            <person name="Sargent D.J."/>
            <person name="Mead D."/>
            <person name="Buti M."/>
            <person name="Cavallini A."/>
            <person name="Hytonen T."/>
            <person name="Andres J."/>
            <person name="Pham M."/>
            <person name="Weisz D."/>
            <person name="Mascagni F."/>
            <person name="Usai G."/>
            <person name="Natali L."/>
            <person name="Bassil N."/>
            <person name="Fernandez G.E."/>
            <person name="Lomsadze A."/>
            <person name="Armour M."/>
            <person name="Olukolu B."/>
            <person name="Poorten T."/>
            <person name="Britton C."/>
            <person name="Davik J."/>
            <person name="Ashrafi H."/>
            <person name="Aiden E.L."/>
            <person name="Borodovsky M."/>
            <person name="Worthington M."/>
        </authorList>
    </citation>
    <scope>NUCLEOTIDE SEQUENCE [LARGE SCALE GENOMIC DNA]</scope>
    <source>
        <strain evidence="1">PI 553951</strain>
    </source>
</reference>
<protein>
    <submittedName>
        <fullName evidence="1">Uncharacterized protein</fullName>
    </submittedName>
</protein>